<keyword evidence="5" id="KW-1185">Reference proteome</keyword>
<proteinExistence type="inferred from homology"/>
<comment type="similarity">
    <text evidence="3">Belongs to the urease beta subunit family.</text>
</comment>
<comment type="subcellular location">
    <subcellularLocation>
        <location evidence="3">Cytoplasm</location>
    </subcellularLocation>
</comment>
<dbReference type="UniPathway" id="UPA00258">
    <property type="reaction ID" value="UER00370"/>
</dbReference>
<dbReference type="GO" id="GO:0035550">
    <property type="term" value="C:urease complex"/>
    <property type="evidence" value="ECO:0007669"/>
    <property type="project" value="InterPro"/>
</dbReference>
<dbReference type="SUPFAM" id="SSF51278">
    <property type="entry name" value="Urease, beta-subunit"/>
    <property type="match status" value="1"/>
</dbReference>
<dbReference type="OrthoDB" id="9797217at2"/>
<dbReference type="EMBL" id="PDHH01000007">
    <property type="protein sequence ID" value="PSM51457.1"/>
    <property type="molecule type" value="Genomic_DNA"/>
</dbReference>
<dbReference type="CDD" id="cd00407">
    <property type="entry name" value="Urease_beta"/>
    <property type="match status" value="1"/>
</dbReference>
<protein>
    <recommendedName>
        <fullName evidence="3">Urease subunit beta</fullName>
        <ecNumber evidence="3">3.5.1.5</ecNumber>
    </recommendedName>
    <alternativeName>
        <fullName evidence="3">Urea amidohydrolase subunit beta</fullName>
    </alternativeName>
</protein>
<comment type="subunit">
    <text evidence="3">Heterotrimer of UreA (gamma), UreB (beta) and UreC (alpha) subunits. Three heterotrimers associate to form the active enzyme.</text>
</comment>
<evidence type="ECO:0000313" key="4">
    <source>
        <dbReference type="EMBL" id="PSM51457.1"/>
    </source>
</evidence>
<accession>A0A2P8QYZ3</accession>
<dbReference type="NCBIfam" id="NF009682">
    <property type="entry name" value="PRK13203.1"/>
    <property type="match status" value="1"/>
</dbReference>
<dbReference type="InterPro" id="IPR050069">
    <property type="entry name" value="Urease_subunit"/>
</dbReference>
<sequence length="126" mass="14240">MIPGEVFYKDEDITLNEGKETRELIVTNKGDRAIQIGSHFHFFEINKNLEFDRRKAFGFRLDIPAGNAIRFEPGQSHKVSLVELGGNSRVIGFNGLTNGVTLNKRLDEVMDDIVKLGFANKESKEE</sequence>
<dbReference type="GO" id="GO:0043419">
    <property type="term" value="P:urea catabolic process"/>
    <property type="evidence" value="ECO:0007669"/>
    <property type="project" value="UniProtKB-UniRule"/>
</dbReference>
<keyword evidence="3" id="KW-0963">Cytoplasm</keyword>
<evidence type="ECO:0000256" key="1">
    <source>
        <dbReference type="ARBA" id="ARBA00022801"/>
    </source>
</evidence>
<dbReference type="Pfam" id="PF00699">
    <property type="entry name" value="Urease_beta"/>
    <property type="match status" value="1"/>
</dbReference>
<dbReference type="PANTHER" id="PTHR33569">
    <property type="entry name" value="UREASE"/>
    <property type="match status" value="1"/>
</dbReference>
<keyword evidence="1 3" id="KW-0378">Hydrolase</keyword>
<name>A0A2P8QYZ3_9BACT</name>
<dbReference type="GO" id="GO:0009039">
    <property type="term" value="F:urease activity"/>
    <property type="evidence" value="ECO:0007669"/>
    <property type="project" value="UniProtKB-UniRule"/>
</dbReference>
<dbReference type="Proteomes" id="UP000240535">
    <property type="component" value="Unassembled WGS sequence"/>
</dbReference>
<organism evidence="4 5">
    <name type="scientific">Campylobacter blaseri</name>
    <dbReference type="NCBI Taxonomy" id="2042961"/>
    <lineage>
        <taxon>Bacteria</taxon>
        <taxon>Pseudomonadati</taxon>
        <taxon>Campylobacterota</taxon>
        <taxon>Epsilonproteobacteria</taxon>
        <taxon>Campylobacterales</taxon>
        <taxon>Campylobacteraceae</taxon>
        <taxon>Campylobacter</taxon>
    </lineage>
</organism>
<comment type="pathway">
    <text evidence="3">Nitrogen metabolism; urea degradation; CO(2) and NH(3) from urea (urease route): step 1/1.</text>
</comment>
<evidence type="ECO:0000256" key="3">
    <source>
        <dbReference type="HAMAP-Rule" id="MF_01954"/>
    </source>
</evidence>
<dbReference type="HAMAP" id="MF_01954">
    <property type="entry name" value="Urease_beta"/>
    <property type="match status" value="1"/>
</dbReference>
<evidence type="ECO:0000256" key="2">
    <source>
        <dbReference type="ARBA" id="ARBA00047778"/>
    </source>
</evidence>
<comment type="catalytic activity">
    <reaction evidence="2 3">
        <text>urea + 2 H2O + H(+) = hydrogencarbonate + 2 NH4(+)</text>
        <dbReference type="Rhea" id="RHEA:20557"/>
        <dbReference type="ChEBI" id="CHEBI:15377"/>
        <dbReference type="ChEBI" id="CHEBI:15378"/>
        <dbReference type="ChEBI" id="CHEBI:16199"/>
        <dbReference type="ChEBI" id="CHEBI:17544"/>
        <dbReference type="ChEBI" id="CHEBI:28938"/>
        <dbReference type="EC" id="3.5.1.5"/>
    </reaction>
</comment>
<dbReference type="Gene3D" id="2.10.150.10">
    <property type="entry name" value="Urease, beta subunit"/>
    <property type="match status" value="1"/>
</dbReference>
<comment type="caution">
    <text evidence="4">The sequence shown here is derived from an EMBL/GenBank/DDBJ whole genome shotgun (WGS) entry which is preliminary data.</text>
</comment>
<evidence type="ECO:0000313" key="5">
    <source>
        <dbReference type="Proteomes" id="UP000240535"/>
    </source>
</evidence>
<dbReference type="InterPro" id="IPR036461">
    <property type="entry name" value="Urease_betasu_sf"/>
</dbReference>
<reference evidence="5" key="1">
    <citation type="submission" date="2017-10" db="EMBL/GenBank/DDBJ databases">
        <title>Campylobacter species from seals.</title>
        <authorList>
            <person name="Gilbert M.J."/>
            <person name="Zomer A.L."/>
            <person name="Timmerman A.J."/>
            <person name="Duim B."/>
            <person name="Wagenaar J.A."/>
        </authorList>
    </citation>
    <scope>NUCLEOTIDE SEQUENCE [LARGE SCALE GENOMIC DNA]</scope>
    <source>
        <strain evidence="5">17S00004-5</strain>
    </source>
</reference>
<dbReference type="RefSeq" id="WP_106872387.1">
    <property type="nucleotide sequence ID" value="NZ_PDHH01000007.1"/>
</dbReference>
<dbReference type="FunFam" id="2.10.150.10:FF:000001">
    <property type="entry name" value="Urease subunit beta"/>
    <property type="match status" value="1"/>
</dbReference>
<gene>
    <name evidence="3" type="primary">ureB</name>
    <name evidence="4" type="ORF">CQ405_07765</name>
</gene>
<dbReference type="AlphaFoldDB" id="A0A2P8QYZ3"/>
<dbReference type="EC" id="3.5.1.5" evidence="3"/>
<dbReference type="NCBIfam" id="TIGR00192">
    <property type="entry name" value="urease_beta"/>
    <property type="match status" value="1"/>
</dbReference>
<dbReference type="InterPro" id="IPR002019">
    <property type="entry name" value="Urease_beta-like"/>
</dbReference>
<dbReference type="PANTHER" id="PTHR33569:SF1">
    <property type="entry name" value="UREASE"/>
    <property type="match status" value="1"/>
</dbReference>